<dbReference type="Proteomes" id="UP001589734">
    <property type="component" value="Unassembled WGS sequence"/>
</dbReference>
<feature type="transmembrane region" description="Helical" evidence="1">
    <location>
        <begin position="177"/>
        <end position="198"/>
    </location>
</feature>
<accession>A0ABV6BY21</accession>
<proteinExistence type="predicted"/>
<keyword evidence="1" id="KW-1133">Transmembrane helix</keyword>
<comment type="caution">
    <text evidence="2">The sequence shown here is derived from an EMBL/GenBank/DDBJ whole genome shotgun (WGS) entry which is preliminary data.</text>
</comment>
<reference evidence="2 3" key="1">
    <citation type="submission" date="2024-09" db="EMBL/GenBank/DDBJ databases">
        <authorList>
            <person name="Sun Q."/>
            <person name="Mori K."/>
        </authorList>
    </citation>
    <scope>NUCLEOTIDE SEQUENCE [LARGE SCALE GENOMIC DNA]</scope>
    <source>
        <strain evidence="2 3">CGMCC 1.12926</strain>
    </source>
</reference>
<organism evidence="2 3">
    <name type="scientific">Flavobacterium procerum</name>
    <dbReference type="NCBI Taxonomy" id="1455569"/>
    <lineage>
        <taxon>Bacteria</taxon>
        <taxon>Pseudomonadati</taxon>
        <taxon>Bacteroidota</taxon>
        <taxon>Flavobacteriia</taxon>
        <taxon>Flavobacteriales</taxon>
        <taxon>Flavobacteriaceae</taxon>
        <taxon>Flavobacterium</taxon>
    </lineage>
</organism>
<keyword evidence="3" id="KW-1185">Reference proteome</keyword>
<evidence type="ECO:0000313" key="3">
    <source>
        <dbReference type="Proteomes" id="UP001589734"/>
    </source>
</evidence>
<keyword evidence="1" id="KW-0472">Membrane</keyword>
<name>A0ABV6BY21_9FLAO</name>
<evidence type="ECO:0000256" key="1">
    <source>
        <dbReference type="SAM" id="Phobius"/>
    </source>
</evidence>
<dbReference type="EMBL" id="JBHLYW010000032">
    <property type="protein sequence ID" value="MFC0080334.1"/>
    <property type="molecule type" value="Genomic_DNA"/>
</dbReference>
<protein>
    <submittedName>
        <fullName evidence="2">EbsA family protein</fullName>
    </submittedName>
</protein>
<dbReference type="Pfam" id="PF17255">
    <property type="entry name" value="EbsA"/>
    <property type="match status" value="1"/>
</dbReference>
<keyword evidence="1" id="KW-0812">Transmembrane</keyword>
<evidence type="ECO:0000313" key="2">
    <source>
        <dbReference type="EMBL" id="MFC0080334.1"/>
    </source>
</evidence>
<dbReference type="RefSeq" id="WP_379682689.1">
    <property type="nucleotide sequence ID" value="NZ_JBHLYW010000032.1"/>
</dbReference>
<gene>
    <name evidence="2" type="ORF">ACFFLS_25045</name>
</gene>
<feature type="transmembrane region" description="Helical" evidence="1">
    <location>
        <begin position="12"/>
        <end position="34"/>
    </location>
</feature>
<dbReference type="InterPro" id="IPR020215">
    <property type="entry name" value="EbsA-like"/>
</dbReference>
<sequence>MQDDIKIIANPSLFQVAIGLIAILFSGSFVFMIYAGGGLNGNDDTIILASKIMISLFCCFALLGLYLLLVTKKIILTNDQLIIRYPLLFKTKEIDIEEIKKVRIEKYNIKHSRNFSENEIYTGTKIVIEFFELKKIAITSLEVSNYKNLAHNLKNSTNSYFRIRAYEGNKNYGETKFIAYTWLVFCLLLTFGLIIALINKNMQPT</sequence>
<feature type="transmembrane region" description="Helical" evidence="1">
    <location>
        <begin position="46"/>
        <end position="69"/>
    </location>
</feature>